<sequence>MGGQIMKILLSIISLKTVITLRLSKAYLPTPPPRGLKKLAKNCGKAAYISQADVDNYLVITPSRLNILGKENEIWLKLNKLQNPRSKMQQSEGSKTSTRYSLNEKRARPLSRAS</sequence>
<keyword evidence="4" id="KW-1185">Reference proteome</keyword>
<evidence type="ECO:0000256" key="1">
    <source>
        <dbReference type="SAM" id="MobiDB-lite"/>
    </source>
</evidence>
<feature type="compositionally biased region" description="Polar residues" evidence="1">
    <location>
        <begin position="83"/>
        <end position="101"/>
    </location>
</feature>
<reference evidence="3" key="1">
    <citation type="submission" date="2015-05" db="UniProtKB">
        <authorList>
            <consortium name="EnsemblMetazoa"/>
        </authorList>
    </citation>
    <scope>IDENTIFICATION</scope>
</reference>
<evidence type="ECO:0000313" key="4">
    <source>
        <dbReference type="Proteomes" id="UP000015103"/>
    </source>
</evidence>
<feature type="region of interest" description="Disordered" evidence="1">
    <location>
        <begin position="83"/>
        <end position="114"/>
    </location>
</feature>
<dbReference type="InParanoid" id="T1HKY0"/>
<dbReference type="VEuPathDB" id="VectorBase:RPRC004704"/>
<accession>T1HKY0</accession>
<dbReference type="AlphaFoldDB" id="T1HKY0"/>
<protein>
    <submittedName>
        <fullName evidence="3">Uncharacterized protein</fullName>
    </submittedName>
</protein>
<dbReference type="HOGENOM" id="CLU_2124116_0_0_1"/>
<keyword evidence="2" id="KW-0732">Signal</keyword>
<dbReference type="EnsemblMetazoa" id="RPRC004704-RA">
    <property type="protein sequence ID" value="RPRC004704-PA"/>
    <property type="gene ID" value="RPRC004704"/>
</dbReference>
<name>T1HKY0_RHOPR</name>
<dbReference type="Proteomes" id="UP000015103">
    <property type="component" value="Unassembled WGS sequence"/>
</dbReference>
<evidence type="ECO:0000313" key="3">
    <source>
        <dbReference type="EnsemblMetazoa" id="RPRC004704-PA"/>
    </source>
</evidence>
<dbReference type="EMBL" id="ACPB03014663">
    <property type="status" value="NOT_ANNOTATED_CDS"/>
    <property type="molecule type" value="Genomic_DNA"/>
</dbReference>
<feature type="chain" id="PRO_5043949210" evidence="2">
    <location>
        <begin position="21"/>
        <end position="114"/>
    </location>
</feature>
<evidence type="ECO:0000256" key="2">
    <source>
        <dbReference type="SAM" id="SignalP"/>
    </source>
</evidence>
<feature type="signal peptide" evidence="2">
    <location>
        <begin position="1"/>
        <end position="20"/>
    </location>
</feature>
<proteinExistence type="predicted"/>
<organism evidence="3 4">
    <name type="scientific">Rhodnius prolixus</name>
    <name type="common">Triatomid bug</name>
    <dbReference type="NCBI Taxonomy" id="13249"/>
    <lineage>
        <taxon>Eukaryota</taxon>
        <taxon>Metazoa</taxon>
        <taxon>Ecdysozoa</taxon>
        <taxon>Arthropoda</taxon>
        <taxon>Hexapoda</taxon>
        <taxon>Insecta</taxon>
        <taxon>Pterygota</taxon>
        <taxon>Neoptera</taxon>
        <taxon>Paraneoptera</taxon>
        <taxon>Hemiptera</taxon>
        <taxon>Heteroptera</taxon>
        <taxon>Panheteroptera</taxon>
        <taxon>Cimicomorpha</taxon>
        <taxon>Reduviidae</taxon>
        <taxon>Triatominae</taxon>
        <taxon>Rhodnius</taxon>
    </lineage>
</organism>